<dbReference type="AlphaFoldDB" id="A0A1J7J496"/>
<evidence type="ECO:0000313" key="1">
    <source>
        <dbReference type="EMBL" id="OIW22338.1"/>
    </source>
</evidence>
<organism evidence="1 2">
    <name type="scientific">Coniochaeta ligniaria NRRL 30616</name>
    <dbReference type="NCBI Taxonomy" id="1408157"/>
    <lineage>
        <taxon>Eukaryota</taxon>
        <taxon>Fungi</taxon>
        <taxon>Dikarya</taxon>
        <taxon>Ascomycota</taxon>
        <taxon>Pezizomycotina</taxon>
        <taxon>Sordariomycetes</taxon>
        <taxon>Sordariomycetidae</taxon>
        <taxon>Coniochaetales</taxon>
        <taxon>Coniochaetaceae</taxon>
        <taxon>Coniochaeta</taxon>
    </lineage>
</organism>
<dbReference type="InParanoid" id="A0A1J7J496"/>
<dbReference type="EMBL" id="KV875121">
    <property type="protein sequence ID" value="OIW22338.1"/>
    <property type="molecule type" value="Genomic_DNA"/>
</dbReference>
<proteinExistence type="predicted"/>
<accession>A0A1J7J496</accession>
<name>A0A1J7J496_9PEZI</name>
<reference evidence="1 2" key="1">
    <citation type="submission" date="2016-10" db="EMBL/GenBank/DDBJ databases">
        <title>Draft genome sequence of Coniochaeta ligniaria NRRL30616, a lignocellulolytic fungus for bioabatement of inhibitors in plant biomass hydrolysates.</title>
        <authorList>
            <consortium name="DOE Joint Genome Institute"/>
            <person name="Jimenez D.J."/>
            <person name="Hector R.E."/>
            <person name="Riley R."/>
            <person name="Sun H."/>
            <person name="Grigoriev I.V."/>
            <person name="Van Elsas J.D."/>
            <person name="Nichols N.N."/>
        </authorList>
    </citation>
    <scope>NUCLEOTIDE SEQUENCE [LARGE SCALE GENOMIC DNA]</scope>
    <source>
        <strain evidence="1 2">NRRL 30616</strain>
    </source>
</reference>
<dbReference type="Proteomes" id="UP000182658">
    <property type="component" value="Unassembled WGS sequence"/>
</dbReference>
<protein>
    <submittedName>
        <fullName evidence="1">Uncharacterized protein</fullName>
    </submittedName>
</protein>
<keyword evidence="2" id="KW-1185">Reference proteome</keyword>
<gene>
    <name evidence="1" type="ORF">CONLIGDRAFT_226369</name>
</gene>
<evidence type="ECO:0000313" key="2">
    <source>
        <dbReference type="Proteomes" id="UP000182658"/>
    </source>
</evidence>
<sequence>MSPPGQPQLCISLLYIKPNRQKRRVHLYPPSVLQDFHLCWPCRLPDILQTRTYQGPPPSLDHSRTITQPNTTLHAFIPTTVDGPKLLLRTPAGMARERLQFVGEWDLGPSTPRQQPLALHYTINTHCPTGCAPGFAFTCGTSSAPCPRIELEAIHASTHSL</sequence>